<feature type="domain" description="HTH tetR-type" evidence="6">
    <location>
        <begin position="15"/>
        <end position="75"/>
    </location>
</feature>
<evidence type="ECO:0000256" key="3">
    <source>
        <dbReference type="ARBA" id="ARBA00023163"/>
    </source>
</evidence>
<protein>
    <submittedName>
        <fullName evidence="7">TetR/AcrR family transcriptional regulator</fullName>
    </submittedName>
</protein>
<feature type="DNA-binding region" description="H-T-H motif" evidence="4">
    <location>
        <begin position="38"/>
        <end position="57"/>
    </location>
</feature>
<evidence type="ECO:0000313" key="7">
    <source>
        <dbReference type="EMBL" id="MCP9271610.1"/>
    </source>
</evidence>
<evidence type="ECO:0000256" key="2">
    <source>
        <dbReference type="ARBA" id="ARBA00023125"/>
    </source>
</evidence>
<accession>A0ABT1LYD7</accession>
<evidence type="ECO:0000256" key="4">
    <source>
        <dbReference type="PROSITE-ProRule" id="PRU00335"/>
    </source>
</evidence>
<keyword evidence="8" id="KW-1185">Reference proteome</keyword>
<evidence type="ECO:0000259" key="6">
    <source>
        <dbReference type="PROSITE" id="PS50977"/>
    </source>
</evidence>
<dbReference type="InterPro" id="IPR050109">
    <property type="entry name" value="HTH-type_TetR-like_transc_reg"/>
</dbReference>
<dbReference type="Pfam" id="PF00440">
    <property type="entry name" value="TetR_N"/>
    <property type="match status" value="1"/>
</dbReference>
<dbReference type="PROSITE" id="PS01081">
    <property type="entry name" value="HTH_TETR_1"/>
    <property type="match status" value="1"/>
</dbReference>
<dbReference type="InterPro" id="IPR009057">
    <property type="entry name" value="Homeodomain-like_sf"/>
</dbReference>
<dbReference type="Proteomes" id="UP001651690">
    <property type="component" value="Unassembled WGS sequence"/>
</dbReference>
<dbReference type="RefSeq" id="WP_255058667.1">
    <property type="nucleotide sequence ID" value="NZ_JANDBD010000002.1"/>
</dbReference>
<name>A0ABT1LYD7_9MYCO</name>
<dbReference type="PRINTS" id="PR00455">
    <property type="entry name" value="HTHTETR"/>
</dbReference>
<dbReference type="InterPro" id="IPR023772">
    <property type="entry name" value="DNA-bd_HTH_TetR-type_CS"/>
</dbReference>
<keyword evidence="2 4" id="KW-0238">DNA-binding</keyword>
<comment type="caution">
    <text evidence="7">The sequence shown here is derived from an EMBL/GenBank/DDBJ whole genome shotgun (WGS) entry which is preliminary data.</text>
</comment>
<reference evidence="7 8" key="1">
    <citation type="submission" date="2022-06" db="EMBL/GenBank/DDBJ databases">
        <title>Mycolicibacterium sp. CAU 1645 isolated from seawater.</title>
        <authorList>
            <person name="Kim W."/>
        </authorList>
    </citation>
    <scope>NUCLEOTIDE SEQUENCE [LARGE SCALE GENOMIC DNA]</scope>
    <source>
        <strain evidence="7 8">CAU 1645</strain>
    </source>
</reference>
<organism evidence="7 8">
    <name type="scientific">Mycolicibacterium arenosum</name>
    <dbReference type="NCBI Taxonomy" id="2952157"/>
    <lineage>
        <taxon>Bacteria</taxon>
        <taxon>Bacillati</taxon>
        <taxon>Actinomycetota</taxon>
        <taxon>Actinomycetes</taxon>
        <taxon>Mycobacteriales</taxon>
        <taxon>Mycobacteriaceae</taxon>
        <taxon>Mycolicibacterium</taxon>
    </lineage>
</organism>
<feature type="region of interest" description="Disordered" evidence="5">
    <location>
        <begin position="212"/>
        <end position="231"/>
    </location>
</feature>
<keyword evidence="3" id="KW-0804">Transcription</keyword>
<dbReference type="InterPro" id="IPR001647">
    <property type="entry name" value="HTH_TetR"/>
</dbReference>
<sequence length="231" mass="25392">MPDIAPSGIRERKKLRTREALIDAAATLCLQRGFDHTTVEQIAAAADVSTRTFSRYFPTKESVVVAMTGDMDRYLAAALAAQSSGITEYEALLRAHLEVFKPDADYRTPGFTRMAVLIQIINNAESLRSSAFLHQRGVQEREAFVVMGRRMGVDADDPAVRMVGDTWTVIFANAFAGLGMPGHEPLEPRTLCDRLQAQYDLFCRTCKPWNAAGGPNGNPTQAPPVDSDYLP</sequence>
<dbReference type="PANTHER" id="PTHR30055">
    <property type="entry name" value="HTH-TYPE TRANSCRIPTIONAL REGULATOR RUTR"/>
    <property type="match status" value="1"/>
</dbReference>
<evidence type="ECO:0000256" key="5">
    <source>
        <dbReference type="SAM" id="MobiDB-lite"/>
    </source>
</evidence>
<proteinExistence type="predicted"/>
<evidence type="ECO:0000256" key="1">
    <source>
        <dbReference type="ARBA" id="ARBA00023015"/>
    </source>
</evidence>
<keyword evidence="1" id="KW-0805">Transcription regulation</keyword>
<dbReference type="EMBL" id="JANDBD010000002">
    <property type="protein sequence ID" value="MCP9271610.1"/>
    <property type="molecule type" value="Genomic_DNA"/>
</dbReference>
<gene>
    <name evidence="7" type="ORF">NM203_05375</name>
</gene>
<dbReference type="Gene3D" id="1.10.357.10">
    <property type="entry name" value="Tetracycline Repressor, domain 2"/>
    <property type="match status" value="1"/>
</dbReference>
<dbReference type="SUPFAM" id="SSF46689">
    <property type="entry name" value="Homeodomain-like"/>
    <property type="match status" value="1"/>
</dbReference>
<evidence type="ECO:0000313" key="8">
    <source>
        <dbReference type="Proteomes" id="UP001651690"/>
    </source>
</evidence>
<dbReference type="PANTHER" id="PTHR30055:SF234">
    <property type="entry name" value="HTH-TYPE TRANSCRIPTIONAL REGULATOR BETI"/>
    <property type="match status" value="1"/>
</dbReference>
<dbReference type="PROSITE" id="PS50977">
    <property type="entry name" value="HTH_TETR_2"/>
    <property type="match status" value="1"/>
</dbReference>